<proteinExistence type="predicted"/>
<gene>
    <name evidence="4" type="ORF">ABNW52_00405</name>
</gene>
<dbReference type="InterPro" id="IPR000914">
    <property type="entry name" value="SBP_5_dom"/>
</dbReference>
<feature type="domain" description="Transcriptional regulator SgrR N-terminal HTH" evidence="3">
    <location>
        <begin position="2"/>
        <end position="110"/>
    </location>
</feature>
<name>A0ABV1M2B8_9NEIS</name>
<evidence type="ECO:0000259" key="3">
    <source>
        <dbReference type="Pfam" id="PF12793"/>
    </source>
</evidence>
<dbReference type="Gene3D" id="3.40.190.10">
    <property type="entry name" value="Periplasmic binding protein-like II"/>
    <property type="match status" value="1"/>
</dbReference>
<evidence type="ECO:0000313" key="5">
    <source>
        <dbReference type="Proteomes" id="UP001433638"/>
    </source>
</evidence>
<dbReference type="Gene3D" id="3.10.105.10">
    <property type="entry name" value="Dipeptide-binding Protein, Domain 3"/>
    <property type="match status" value="1"/>
</dbReference>
<comment type="caution">
    <text evidence="4">The sequence shown here is derived from an EMBL/GenBank/DDBJ whole genome shotgun (WGS) entry which is preliminary data.</text>
</comment>
<dbReference type="PANTHER" id="PTHR30290:SF72">
    <property type="entry name" value="HTH-TYPE TRANSCRIPTIONAL REGULATOR SGRR"/>
    <property type="match status" value="1"/>
</dbReference>
<dbReference type="EMBL" id="JBEFLD010000001">
    <property type="protein sequence ID" value="MEQ6289079.1"/>
    <property type="molecule type" value="Genomic_DNA"/>
</dbReference>
<dbReference type="RefSeq" id="WP_349582470.1">
    <property type="nucleotide sequence ID" value="NZ_JBEFLD010000001.1"/>
</dbReference>
<dbReference type="PANTHER" id="PTHR30290">
    <property type="entry name" value="PERIPLASMIC BINDING COMPONENT OF ABC TRANSPORTER"/>
    <property type="match status" value="1"/>
</dbReference>
<dbReference type="SUPFAM" id="SSF53850">
    <property type="entry name" value="Periplasmic binding protein-like II"/>
    <property type="match status" value="1"/>
</dbReference>
<protein>
    <submittedName>
        <fullName evidence="4">ABC transporter substrate-binding protein</fullName>
    </submittedName>
</protein>
<evidence type="ECO:0000313" key="4">
    <source>
        <dbReference type="EMBL" id="MEQ6289079.1"/>
    </source>
</evidence>
<keyword evidence="5" id="KW-1185">Reference proteome</keyword>
<dbReference type="Pfam" id="PF00496">
    <property type="entry name" value="SBP_bac_5"/>
    <property type="match status" value="1"/>
</dbReference>
<accession>A0ABV1M2B8</accession>
<evidence type="ECO:0000259" key="2">
    <source>
        <dbReference type="Pfam" id="PF00496"/>
    </source>
</evidence>
<feature type="domain" description="Solute-binding protein family 5" evidence="2">
    <location>
        <begin position="161"/>
        <end position="312"/>
    </location>
</feature>
<dbReference type="Pfam" id="PF12793">
    <property type="entry name" value="SgrR_N"/>
    <property type="match status" value="1"/>
</dbReference>
<sequence length="555" mass="62325">MRLEQQYRLLHQHYGEADSHPGLPALAALLNCSERNVRLQLGKMQAQGWIAWQAGRGRGRLSTLRCLRAPDTLALDSVGRLLAQGELEQAFARLPPEQRGQLMAQLSCYLGAGNNRRQLRIPIHRQLTTLDPQQVSSRLEAHLVRQLFDRLCDFDVHSQTLQPALAHHWEAQHDACRWRFWLRPGISFHDGTPLDAQAVAASLRRLDHPACPWRRQYRGLRAIRLHDALSLSFELADSDWLWPQRLITANASIVPLRRAAGFAQLPVGSGPFRVLRHSPQRLTLQANPHYYRERPLLDEIDLWVIDTPAQQQGFDVRLDAAGGDRSLQSACTYLVPNPQRPLLRDAASRRWLLRLLSQPSVITADDPLRRPAHGLLPDWQQPAVAPAAAALPPGSQLRLVTYELAAFQPLAQALAARLAAAGIGLQIVTLDYPRYERLQEWWPDTDLVLGSEVLHDDRDYSCHEWFGSNPTLRLALGEVGGARMDAALLAIQRQPSPAARMAAYRQIGDWLVAEGWLLPLSHEYQGVIASPAVAGLTLGLNGWMDFSRLWLQDEA</sequence>
<evidence type="ECO:0000256" key="1">
    <source>
        <dbReference type="ARBA" id="ARBA00023125"/>
    </source>
</evidence>
<dbReference type="Proteomes" id="UP001433638">
    <property type="component" value="Unassembled WGS sequence"/>
</dbReference>
<dbReference type="InterPro" id="IPR039424">
    <property type="entry name" value="SBP_5"/>
</dbReference>
<dbReference type="InterPro" id="IPR025370">
    <property type="entry name" value="SgrR_HTH_N"/>
</dbReference>
<reference evidence="4" key="1">
    <citation type="submission" date="2024-06" db="EMBL/GenBank/DDBJ databases">
        <title>Genome sequence of Vogesella sp. MAHUQ-64.</title>
        <authorList>
            <person name="Huq M.A."/>
        </authorList>
    </citation>
    <scope>NUCLEOTIDE SEQUENCE</scope>
    <source>
        <strain evidence="4">MAHUQ-64</strain>
    </source>
</reference>
<keyword evidence="1" id="KW-0238">DNA-binding</keyword>
<organism evidence="4 5">
    <name type="scientific">Vogesella oryzagri</name>
    <dbReference type="NCBI Taxonomy" id="3160864"/>
    <lineage>
        <taxon>Bacteria</taxon>
        <taxon>Pseudomonadati</taxon>
        <taxon>Pseudomonadota</taxon>
        <taxon>Betaproteobacteria</taxon>
        <taxon>Neisseriales</taxon>
        <taxon>Chromobacteriaceae</taxon>
        <taxon>Vogesella</taxon>
    </lineage>
</organism>